<evidence type="ECO:0000313" key="2">
    <source>
        <dbReference type="Proteomes" id="UP000791440"/>
    </source>
</evidence>
<dbReference type="PANTHER" id="PTHR47510">
    <property type="entry name" value="REVERSE TRANSCRIPTASE DOMAIN-CONTAINING PROTEIN"/>
    <property type="match status" value="1"/>
</dbReference>
<dbReference type="EMBL" id="JH668597">
    <property type="protein sequence ID" value="KAG6458829.1"/>
    <property type="molecule type" value="Genomic_DNA"/>
</dbReference>
<evidence type="ECO:0008006" key="3">
    <source>
        <dbReference type="Google" id="ProtNLM"/>
    </source>
</evidence>
<gene>
    <name evidence="1" type="ORF">O3G_MSEX011078</name>
</gene>
<sequence>MGDFNTDLLASHSSRSRKLLTVLDSDKLHVLPLQAAHHNMDGHDTWLDIILTSAPSSVFSHGQFSAPGFSHHDLIYMSYALKPPKFPSKILHLRSFCRIDADKLKGDATNFNWDHLLAATSVDDKVAIFNRAVTSLFDTHALFKEIKLKRPPAPWITHGVRLAMRRRDRAFRQYRSYRSEENWCLFKAARNRCNQMVRNAKRRHILSNISSSSSASIWRFLGTLGIGKVKNIDLHGATIGLDVINQRFTSVTMIDHQTRRLTMDFLAGLSRPNINTFHFSSVPLGEIRKVILSIKSSATGCDNISRRMIIPILDQLLPVMSHIINATQHRYFSVFVAESYCFPSS</sequence>
<keyword evidence="2" id="KW-1185">Reference proteome</keyword>
<organism evidence="1 2">
    <name type="scientific">Manduca sexta</name>
    <name type="common">Tobacco hawkmoth</name>
    <name type="synonym">Tobacco hornworm</name>
    <dbReference type="NCBI Taxonomy" id="7130"/>
    <lineage>
        <taxon>Eukaryota</taxon>
        <taxon>Metazoa</taxon>
        <taxon>Ecdysozoa</taxon>
        <taxon>Arthropoda</taxon>
        <taxon>Hexapoda</taxon>
        <taxon>Insecta</taxon>
        <taxon>Pterygota</taxon>
        <taxon>Neoptera</taxon>
        <taxon>Endopterygota</taxon>
        <taxon>Lepidoptera</taxon>
        <taxon>Glossata</taxon>
        <taxon>Ditrysia</taxon>
        <taxon>Bombycoidea</taxon>
        <taxon>Sphingidae</taxon>
        <taxon>Sphinginae</taxon>
        <taxon>Sphingini</taxon>
        <taxon>Manduca</taxon>
    </lineage>
</organism>
<reference evidence="1" key="2">
    <citation type="submission" date="2020-12" db="EMBL/GenBank/DDBJ databases">
        <authorList>
            <person name="Kanost M."/>
        </authorList>
    </citation>
    <scope>NUCLEOTIDE SEQUENCE</scope>
</reference>
<dbReference type="PANTHER" id="PTHR47510:SF3">
    <property type="entry name" value="ENDO_EXONUCLEASE_PHOSPHATASE DOMAIN-CONTAINING PROTEIN"/>
    <property type="match status" value="1"/>
</dbReference>
<dbReference type="Proteomes" id="UP000791440">
    <property type="component" value="Unassembled WGS sequence"/>
</dbReference>
<comment type="caution">
    <text evidence="1">The sequence shown here is derived from an EMBL/GenBank/DDBJ whole genome shotgun (WGS) entry which is preliminary data.</text>
</comment>
<proteinExistence type="predicted"/>
<dbReference type="AlphaFoldDB" id="A0A921ZKL3"/>
<name>A0A921ZKL3_MANSE</name>
<reference evidence="1" key="1">
    <citation type="journal article" date="2016" name="Insect Biochem. Mol. Biol.">
        <title>Multifaceted biological insights from a draft genome sequence of the tobacco hornworm moth, Manduca sexta.</title>
        <authorList>
            <person name="Kanost M.R."/>
            <person name="Arrese E.L."/>
            <person name="Cao X."/>
            <person name="Chen Y.R."/>
            <person name="Chellapilla S."/>
            <person name="Goldsmith M.R."/>
            <person name="Grosse-Wilde E."/>
            <person name="Heckel D.G."/>
            <person name="Herndon N."/>
            <person name="Jiang H."/>
            <person name="Papanicolaou A."/>
            <person name="Qu J."/>
            <person name="Soulages J.L."/>
            <person name="Vogel H."/>
            <person name="Walters J."/>
            <person name="Waterhouse R.M."/>
            <person name="Ahn S.J."/>
            <person name="Almeida F.C."/>
            <person name="An C."/>
            <person name="Aqrawi P."/>
            <person name="Bretschneider A."/>
            <person name="Bryant W.B."/>
            <person name="Bucks S."/>
            <person name="Chao H."/>
            <person name="Chevignon G."/>
            <person name="Christen J.M."/>
            <person name="Clarke D.F."/>
            <person name="Dittmer N.T."/>
            <person name="Ferguson L.C.F."/>
            <person name="Garavelou S."/>
            <person name="Gordon K.H.J."/>
            <person name="Gunaratna R.T."/>
            <person name="Han Y."/>
            <person name="Hauser F."/>
            <person name="He Y."/>
            <person name="Heidel-Fischer H."/>
            <person name="Hirsh A."/>
            <person name="Hu Y."/>
            <person name="Jiang H."/>
            <person name="Kalra D."/>
            <person name="Klinner C."/>
            <person name="Konig C."/>
            <person name="Kovar C."/>
            <person name="Kroll A.R."/>
            <person name="Kuwar S.S."/>
            <person name="Lee S.L."/>
            <person name="Lehman R."/>
            <person name="Li K."/>
            <person name="Li Z."/>
            <person name="Liang H."/>
            <person name="Lovelace S."/>
            <person name="Lu Z."/>
            <person name="Mansfield J.H."/>
            <person name="McCulloch K.J."/>
            <person name="Mathew T."/>
            <person name="Morton B."/>
            <person name="Muzny D.M."/>
            <person name="Neunemann D."/>
            <person name="Ongeri F."/>
            <person name="Pauchet Y."/>
            <person name="Pu L.L."/>
            <person name="Pyrousis I."/>
            <person name="Rao X.J."/>
            <person name="Redding A."/>
            <person name="Roesel C."/>
            <person name="Sanchez-Gracia A."/>
            <person name="Schaack S."/>
            <person name="Shukla A."/>
            <person name="Tetreau G."/>
            <person name="Wang Y."/>
            <person name="Xiong G.H."/>
            <person name="Traut W."/>
            <person name="Walsh T.K."/>
            <person name="Worley K.C."/>
            <person name="Wu D."/>
            <person name="Wu W."/>
            <person name="Wu Y.Q."/>
            <person name="Zhang X."/>
            <person name="Zou Z."/>
            <person name="Zucker H."/>
            <person name="Briscoe A.D."/>
            <person name="Burmester T."/>
            <person name="Clem R.J."/>
            <person name="Feyereisen R."/>
            <person name="Grimmelikhuijzen C.J.P."/>
            <person name="Hamodrakas S.J."/>
            <person name="Hansson B.S."/>
            <person name="Huguet E."/>
            <person name="Jermiin L.S."/>
            <person name="Lan Q."/>
            <person name="Lehman H.K."/>
            <person name="Lorenzen M."/>
            <person name="Merzendorfer H."/>
            <person name="Michalopoulos I."/>
            <person name="Morton D.B."/>
            <person name="Muthukrishnan S."/>
            <person name="Oakeshott J.G."/>
            <person name="Palmer W."/>
            <person name="Park Y."/>
            <person name="Passarelli A.L."/>
            <person name="Rozas J."/>
            <person name="Schwartz L.M."/>
            <person name="Smith W."/>
            <person name="Southgate A."/>
            <person name="Vilcinskas A."/>
            <person name="Vogt R."/>
            <person name="Wang P."/>
            <person name="Werren J."/>
            <person name="Yu X.Q."/>
            <person name="Zhou J.J."/>
            <person name="Brown S.J."/>
            <person name="Scherer S.E."/>
            <person name="Richards S."/>
            <person name="Blissard G.W."/>
        </authorList>
    </citation>
    <scope>NUCLEOTIDE SEQUENCE</scope>
</reference>
<accession>A0A921ZKL3</accession>
<protein>
    <recommendedName>
        <fullName evidence="3">Endonuclease/exonuclease/phosphatase domain-containing protein</fullName>
    </recommendedName>
</protein>
<evidence type="ECO:0000313" key="1">
    <source>
        <dbReference type="EMBL" id="KAG6458829.1"/>
    </source>
</evidence>